<proteinExistence type="predicted"/>
<evidence type="ECO:0000313" key="1">
    <source>
        <dbReference type="EMBL" id="CAI8893986.1"/>
    </source>
</evidence>
<evidence type="ECO:0000313" key="2">
    <source>
        <dbReference type="Proteomes" id="UP001162030"/>
    </source>
</evidence>
<accession>A0ABM9I4X0</accession>
<keyword evidence="2" id="KW-1185">Reference proteome</keyword>
<sequence length="58" mass="7165">MVRENRFRRMVLGFPLSELNLFFRFSISTNVYIPLKQCQPEFAFRRPRRSPENLIWLF</sequence>
<organism evidence="1 2">
    <name type="scientific">Methylocaldum szegediense</name>
    <dbReference type="NCBI Taxonomy" id="73780"/>
    <lineage>
        <taxon>Bacteria</taxon>
        <taxon>Pseudomonadati</taxon>
        <taxon>Pseudomonadota</taxon>
        <taxon>Gammaproteobacteria</taxon>
        <taxon>Methylococcales</taxon>
        <taxon>Methylococcaceae</taxon>
        <taxon>Methylocaldum</taxon>
    </lineage>
</organism>
<dbReference type="Proteomes" id="UP001162030">
    <property type="component" value="Chromosome"/>
</dbReference>
<name>A0ABM9I4X0_9GAMM</name>
<reference evidence="1 2" key="1">
    <citation type="submission" date="2023-03" db="EMBL/GenBank/DDBJ databases">
        <authorList>
            <person name="Pearce D."/>
        </authorList>
    </citation>
    <scope>NUCLEOTIDE SEQUENCE [LARGE SCALE GENOMIC DNA]</scope>
    <source>
        <strain evidence="1">Msz</strain>
    </source>
</reference>
<dbReference type="EMBL" id="OX458333">
    <property type="protein sequence ID" value="CAI8893986.1"/>
    <property type="molecule type" value="Genomic_DNA"/>
</dbReference>
<gene>
    <name evidence="1" type="ORF">MSZNOR_3301</name>
</gene>
<protein>
    <submittedName>
        <fullName evidence="1">Uncharacterized protein</fullName>
    </submittedName>
</protein>